<keyword evidence="2 7" id="KW-0677">Repeat</keyword>
<comment type="function">
    <text evidence="7">Chaperone involved in the correct folding and assembly of outer membrane proteins. Recognizes specific patterns of aromatic residues and the orientation of their side chains, which are found more frequently in integral outer membrane proteins. May act in both early periplasmic and late outer membrane-associated steps of protein maturation.</text>
</comment>
<evidence type="ECO:0000256" key="2">
    <source>
        <dbReference type="ARBA" id="ARBA00022737"/>
    </source>
</evidence>
<comment type="catalytic activity">
    <reaction evidence="7">
        <text>[protein]-peptidylproline (omega=180) = [protein]-peptidylproline (omega=0)</text>
        <dbReference type="Rhea" id="RHEA:16237"/>
        <dbReference type="Rhea" id="RHEA-COMP:10747"/>
        <dbReference type="Rhea" id="RHEA-COMP:10748"/>
        <dbReference type="ChEBI" id="CHEBI:83833"/>
        <dbReference type="ChEBI" id="CHEBI:83834"/>
        <dbReference type="EC" id="5.2.1.8"/>
    </reaction>
</comment>
<reference evidence="10" key="1">
    <citation type="journal article" date="2024" name="Int. J. Syst. Evol. Microbiol.">
        <title>Methylomarinovum tepidoasis sp. nov., a moderately thermophilic methanotroph of the family Methylothermaceae isolated from a deep-sea hydrothermal field.</title>
        <authorList>
            <person name="Hirayama H."/>
            <person name="Takaki Y."/>
            <person name="Abe M."/>
            <person name="Miyazaki M."/>
            <person name="Uematsu K."/>
            <person name="Matsui Y."/>
            <person name="Takai K."/>
        </authorList>
    </citation>
    <scope>NUCLEOTIDE SEQUENCE [LARGE SCALE GENOMIC DNA]</scope>
    <source>
        <strain evidence="10">IT-9</strain>
    </source>
</reference>
<comment type="subcellular location">
    <subcellularLocation>
        <location evidence="7">Periplasm</location>
    </subcellularLocation>
    <text evidence="7">Is capable of associating with the outer membrane.</text>
</comment>
<proteinExistence type="inferred from homology"/>
<dbReference type="InterPro" id="IPR027304">
    <property type="entry name" value="Trigger_fact/SurA_dom_sf"/>
</dbReference>
<dbReference type="KEGG" id="mcau:MIT9_P2402"/>
<dbReference type="GO" id="GO:0042277">
    <property type="term" value="F:peptide binding"/>
    <property type="evidence" value="ECO:0007669"/>
    <property type="project" value="InterPro"/>
</dbReference>
<dbReference type="Gene3D" id="3.10.50.40">
    <property type="match status" value="2"/>
</dbReference>
<organism evidence="9 10">
    <name type="scientific">Methylomarinovum caldicuralii</name>
    <dbReference type="NCBI Taxonomy" id="438856"/>
    <lineage>
        <taxon>Bacteria</taxon>
        <taxon>Pseudomonadati</taxon>
        <taxon>Pseudomonadota</taxon>
        <taxon>Gammaproteobacteria</taxon>
        <taxon>Methylococcales</taxon>
        <taxon>Methylothermaceae</taxon>
        <taxon>Methylomarinovum</taxon>
    </lineage>
</organism>
<dbReference type="PANTHER" id="PTHR47637">
    <property type="entry name" value="CHAPERONE SURA"/>
    <property type="match status" value="1"/>
</dbReference>
<dbReference type="PROSITE" id="PS50198">
    <property type="entry name" value="PPIC_PPIASE_2"/>
    <property type="match status" value="2"/>
</dbReference>
<feature type="domain" description="PpiC" evidence="8">
    <location>
        <begin position="278"/>
        <end position="377"/>
    </location>
</feature>
<evidence type="ECO:0000256" key="1">
    <source>
        <dbReference type="ARBA" id="ARBA00022729"/>
    </source>
</evidence>
<accession>A0AAU9C9U8</accession>
<dbReference type="SUPFAM" id="SSF109998">
    <property type="entry name" value="Triger factor/SurA peptide-binding domain-like"/>
    <property type="match status" value="1"/>
</dbReference>
<dbReference type="InterPro" id="IPR015391">
    <property type="entry name" value="SurA_N"/>
</dbReference>
<keyword evidence="4 7" id="KW-0697">Rotamase</keyword>
<keyword evidence="10" id="KW-1185">Reference proteome</keyword>
<dbReference type="EMBL" id="AP024714">
    <property type="protein sequence ID" value="BCX82814.1"/>
    <property type="molecule type" value="Genomic_DNA"/>
</dbReference>
<keyword evidence="3 7" id="KW-0574">Periplasm</keyword>
<dbReference type="GO" id="GO:0006457">
    <property type="term" value="P:protein folding"/>
    <property type="evidence" value="ECO:0007669"/>
    <property type="project" value="UniProtKB-UniRule"/>
</dbReference>
<evidence type="ECO:0000259" key="8">
    <source>
        <dbReference type="PROSITE" id="PS50198"/>
    </source>
</evidence>
<keyword evidence="5 7" id="KW-0143">Chaperone</keyword>
<dbReference type="Proteomes" id="UP001321825">
    <property type="component" value="Chromosome"/>
</dbReference>
<evidence type="ECO:0000256" key="3">
    <source>
        <dbReference type="ARBA" id="ARBA00022764"/>
    </source>
</evidence>
<dbReference type="SUPFAM" id="SSF54534">
    <property type="entry name" value="FKBP-like"/>
    <property type="match status" value="2"/>
</dbReference>
<evidence type="ECO:0000256" key="6">
    <source>
        <dbReference type="ARBA" id="ARBA00023235"/>
    </source>
</evidence>
<evidence type="ECO:0000313" key="9">
    <source>
        <dbReference type="EMBL" id="BCX82814.1"/>
    </source>
</evidence>
<dbReference type="InterPro" id="IPR050280">
    <property type="entry name" value="OMP_Chaperone_SurA"/>
</dbReference>
<keyword evidence="6 7" id="KW-0413">Isomerase</keyword>
<evidence type="ECO:0000256" key="4">
    <source>
        <dbReference type="ARBA" id="ARBA00023110"/>
    </source>
</evidence>
<comment type="domain">
    <text evidence="7">The PPIase activity resides only in the second parvulin domain. The N-terminal region and the C-terminal tail are necessary and sufficient for the chaperone activity of SurA. The PPIase activity is dispensable for SurA to function as a chaperone. The N-terminal region and the C-terminal tail are also required for porin recognition.</text>
</comment>
<evidence type="ECO:0000256" key="7">
    <source>
        <dbReference type="HAMAP-Rule" id="MF_01183"/>
    </source>
</evidence>
<evidence type="ECO:0000313" key="10">
    <source>
        <dbReference type="Proteomes" id="UP001321825"/>
    </source>
</evidence>
<dbReference type="GO" id="GO:0051082">
    <property type="term" value="F:unfolded protein binding"/>
    <property type="evidence" value="ECO:0007669"/>
    <property type="project" value="UniProtKB-UniRule"/>
</dbReference>
<feature type="domain" description="PpiC" evidence="8">
    <location>
        <begin position="168"/>
        <end position="269"/>
    </location>
</feature>
<dbReference type="PROSITE" id="PS01096">
    <property type="entry name" value="PPIC_PPIASE_1"/>
    <property type="match status" value="1"/>
</dbReference>
<dbReference type="Gene3D" id="1.10.4030.10">
    <property type="entry name" value="Porin chaperone SurA, peptide-binding domain"/>
    <property type="match status" value="1"/>
</dbReference>
<dbReference type="GO" id="GO:0043165">
    <property type="term" value="P:Gram-negative-bacterium-type cell outer membrane assembly"/>
    <property type="evidence" value="ECO:0007669"/>
    <property type="project" value="InterPro"/>
</dbReference>
<dbReference type="GO" id="GO:0003755">
    <property type="term" value="F:peptidyl-prolyl cis-trans isomerase activity"/>
    <property type="evidence" value="ECO:0007669"/>
    <property type="project" value="UniProtKB-UniRule"/>
</dbReference>
<dbReference type="Pfam" id="PF09312">
    <property type="entry name" value="SurA_N"/>
    <property type="match status" value="1"/>
</dbReference>
<dbReference type="Pfam" id="PF13616">
    <property type="entry name" value="Rotamase_3"/>
    <property type="match status" value="1"/>
</dbReference>
<dbReference type="EC" id="5.2.1.8" evidence="7"/>
<dbReference type="AlphaFoldDB" id="A0AAU9C9U8"/>
<dbReference type="InterPro" id="IPR023058">
    <property type="entry name" value="PPIase_PpiC_CS"/>
</dbReference>
<protein>
    <recommendedName>
        <fullName evidence="7">Chaperone SurA</fullName>
    </recommendedName>
    <alternativeName>
        <fullName evidence="7">Peptidyl-prolyl cis-trans isomerase SurA</fullName>
        <shortName evidence="7">PPIase SurA</shortName>
        <ecNumber evidence="7">5.2.1.8</ecNumber>
    </alternativeName>
    <alternativeName>
        <fullName evidence="7">Rotamase SurA</fullName>
    </alternativeName>
</protein>
<dbReference type="HAMAP" id="MF_01183">
    <property type="entry name" value="Chaperone_SurA"/>
    <property type="match status" value="1"/>
</dbReference>
<gene>
    <name evidence="7" type="primary">surA</name>
    <name evidence="9" type="ORF">MIT9_P2402</name>
</gene>
<dbReference type="InterPro" id="IPR000297">
    <property type="entry name" value="PPIase_PpiC"/>
</dbReference>
<dbReference type="InterPro" id="IPR046357">
    <property type="entry name" value="PPIase_dom_sf"/>
</dbReference>
<keyword evidence="1 7" id="KW-0732">Signal</keyword>
<sequence>MRHFLILFFLLWTAGVHAEPLDRIVAVAEDDVILESELERQTGTIVRQLRAQGAPLPPPSILRRQVLERMILRSLQLQLAKKAGIEVDDETLRQALLDLARRNGMDLDAFRQAVENEGMDYAAFVENLREELMLKRLRASQVNSRIQVSEREITHFLETEAQSDPLQASEYRLGHILIATPEAASPQVIQKAREKAERLVAELRQGLDFHQAALTLSDGAQALQGGDLGWRKLDQIPTLFAELVPKMQKGEIAGPIRSPSGFHIIKLLDLKGGEKHLVIETHVRHILIKPNEIVDDAEARRRLNLIRQRIEAGEDFAALAQAYSDDTASAVKGGDLGWITADAVVPPFAEAMNRLKKGEISEPVQTPFGWHLIQVLDRKQRDDTPEYRKQRAREILTRRKIEEDTELWLRKLRDESYVEIHLD</sequence>
<name>A0AAU9C9U8_9GAMM</name>
<evidence type="ECO:0000256" key="5">
    <source>
        <dbReference type="ARBA" id="ARBA00023186"/>
    </source>
</evidence>
<dbReference type="InterPro" id="IPR023034">
    <property type="entry name" value="PPIase_SurA"/>
</dbReference>
<dbReference type="Pfam" id="PF00639">
    <property type="entry name" value="Rotamase"/>
    <property type="match status" value="1"/>
</dbReference>
<dbReference type="GO" id="GO:0050821">
    <property type="term" value="P:protein stabilization"/>
    <property type="evidence" value="ECO:0007669"/>
    <property type="project" value="InterPro"/>
</dbReference>
<dbReference type="GO" id="GO:0030288">
    <property type="term" value="C:outer membrane-bounded periplasmic space"/>
    <property type="evidence" value="ECO:0007669"/>
    <property type="project" value="InterPro"/>
</dbReference>
<dbReference type="PANTHER" id="PTHR47637:SF1">
    <property type="entry name" value="CHAPERONE SURA"/>
    <property type="match status" value="1"/>
</dbReference>